<evidence type="ECO:0000313" key="3">
    <source>
        <dbReference type="EMBL" id="MFD2673092.1"/>
    </source>
</evidence>
<dbReference type="PANTHER" id="PTHR48098">
    <property type="entry name" value="ENTEROCHELIN ESTERASE-RELATED"/>
    <property type="match status" value="1"/>
</dbReference>
<dbReference type="SUPFAM" id="SSF53474">
    <property type="entry name" value="alpha/beta-Hydrolases"/>
    <property type="match status" value="1"/>
</dbReference>
<evidence type="ECO:0000313" key="4">
    <source>
        <dbReference type="Proteomes" id="UP001597497"/>
    </source>
</evidence>
<feature type="compositionally biased region" description="Polar residues" evidence="1">
    <location>
        <begin position="31"/>
        <end position="48"/>
    </location>
</feature>
<proteinExistence type="predicted"/>
<gene>
    <name evidence="3" type="ORF">ACFSUC_16090</name>
</gene>
<evidence type="ECO:0000256" key="1">
    <source>
        <dbReference type="SAM" id="MobiDB-lite"/>
    </source>
</evidence>
<reference evidence="4" key="1">
    <citation type="journal article" date="2019" name="Int. J. Syst. Evol. Microbiol.">
        <title>The Global Catalogue of Microorganisms (GCM) 10K type strain sequencing project: providing services to taxonomists for standard genome sequencing and annotation.</title>
        <authorList>
            <consortium name="The Broad Institute Genomics Platform"/>
            <consortium name="The Broad Institute Genome Sequencing Center for Infectious Disease"/>
            <person name="Wu L."/>
            <person name="Ma J."/>
        </authorList>
    </citation>
    <scope>NUCLEOTIDE SEQUENCE [LARGE SCALE GENOMIC DNA]</scope>
    <source>
        <strain evidence="4">KCTC 33676</strain>
    </source>
</reference>
<evidence type="ECO:0000256" key="2">
    <source>
        <dbReference type="SAM" id="SignalP"/>
    </source>
</evidence>
<dbReference type="PANTHER" id="PTHR48098:SF6">
    <property type="entry name" value="FERRI-BACILLIBACTIN ESTERASE BESA"/>
    <property type="match status" value="1"/>
</dbReference>
<dbReference type="InterPro" id="IPR050583">
    <property type="entry name" value="Mycobacterial_A85_antigen"/>
</dbReference>
<feature type="signal peptide" evidence="2">
    <location>
        <begin position="1"/>
        <end position="20"/>
    </location>
</feature>
<feature type="region of interest" description="Disordered" evidence="1">
    <location>
        <begin position="24"/>
        <end position="58"/>
    </location>
</feature>
<comment type="caution">
    <text evidence="3">The sequence shown here is derived from an EMBL/GenBank/DDBJ whole genome shotgun (WGS) entry which is preliminary data.</text>
</comment>
<keyword evidence="2" id="KW-0732">Signal</keyword>
<dbReference type="PROSITE" id="PS51257">
    <property type="entry name" value="PROKAR_LIPOPROTEIN"/>
    <property type="match status" value="1"/>
</dbReference>
<dbReference type="Gene3D" id="3.40.50.1820">
    <property type="entry name" value="alpha/beta hydrolase"/>
    <property type="match status" value="1"/>
</dbReference>
<dbReference type="InterPro" id="IPR000801">
    <property type="entry name" value="Esterase-like"/>
</dbReference>
<dbReference type="InterPro" id="IPR029058">
    <property type="entry name" value="AB_hydrolase_fold"/>
</dbReference>
<dbReference type="Pfam" id="PF00756">
    <property type="entry name" value="Esterase"/>
    <property type="match status" value="1"/>
</dbReference>
<dbReference type="RefSeq" id="WP_379930648.1">
    <property type="nucleotide sequence ID" value="NZ_JBHUMM010000043.1"/>
</dbReference>
<name>A0ABW5RGC4_9BACL</name>
<dbReference type="GO" id="GO:0016787">
    <property type="term" value="F:hydrolase activity"/>
    <property type="evidence" value="ECO:0007669"/>
    <property type="project" value="UniProtKB-KW"/>
</dbReference>
<keyword evidence="4" id="KW-1185">Reference proteome</keyword>
<accession>A0ABW5RGC4</accession>
<sequence>MDQFKRLPLILFMVILTSCASGNGNEGEAQPVQTSKTEPPHTQATPNENEPPVYDVTSPIHTGELYANQQGHTLTGDVYVIPQFEVPQLDTTRRIWIYLPPSYEMDQNKRYPVLYMHDAQNLFDSLISFSGEWSVDEAIQKLSLEDEKWESIVIGIENGGDDRNNELVPWVSSYGFGGKGDAYVDFIVETLKPYVDEQFRTLTDPAHTSIAGSSLGAYISLYAALTYPDVFGHVGAFSFVMWFDDNRMMEYVEQVGKLEDVQIYVDAGMMEAEIVEPVKALYRQLLSTGYGEEQLKFIIDPEGAHIESAWKKRFPDAYQWWMQKQI</sequence>
<organism evidence="3 4">
    <name type="scientific">Marinicrinis sediminis</name>
    <dbReference type="NCBI Taxonomy" id="1652465"/>
    <lineage>
        <taxon>Bacteria</taxon>
        <taxon>Bacillati</taxon>
        <taxon>Bacillota</taxon>
        <taxon>Bacilli</taxon>
        <taxon>Bacillales</taxon>
        <taxon>Paenibacillaceae</taxon>
    </lineage>
</organism>
<keyword evidence="3" id="KW-0378">Hydrolase</keyword>
<protein>
    <submittedName>
        <fullName evidence="3">Alpha/beta hydrolase</fullName>
    </submittedName>
</protein>
<feature type="chain" id="PRO_5046008790" evidence="2">
    <location>
        <begin position="21"/>
        <end position="326"/>
    </location>
</feature>
<dbReference type="Proteomes" id="UP001597497">
    <property type="component" value="Unassembled WGS sequence"/>
</dbReference>
<dbReference type="EMBL" id="JBHUMM010000043">
    <property type="protein sequence ID" value="MFD2673092.1"/>
    <property type="molecule type" value="Genomic_DNA"/>
</dbReference>